<dbReference type="SUPFAM" id="SSF53098">
    <property type="entry name" value="Ribonuclease H-like"/>
    <property type="match status" value="1"/>
</dbReference>
<dbReference type="Pfam" id="PF00929">
    <property type="entry name" value="RNase_T"/>
    <property type="match status" value="1"/>
</dbReference>
<dbReference type="GO" id="GO:0045004">
    <property type="term" value="P:DNA replication proofreading"/>
    <property type="evidence" value="ECO:0007669"/>
    <property type="project" value="TreeGrafter"/>
</dbReference>
<accession>A0A917A981</accession>
<dbReference type="OrthoDB" id="9804290at2"/>
<dbReference type="GO" id="GO:0003676">
    <property type="term" value="F:nucleic acid binding"/>
    <property type="evidence" value="ECO:0007669"/>
    <property type="project" value="InterPro"/>
</dbReference>
<dbReference type="InterPro" id="IPR012337">
    <property type="entry name" value="RNaseH-like_sf"/>
</dbReference>
<sequence length="200" mass="22184">MEHLGTYIAFDLEFTEYKGQFHLIQVSAVKMQDGLEVGQFDSYVHTDVPLKSFINGLTGITSEHLLHAPSVGTVLADFQQFIGETALIGYNGKKSDIPILLENGLDVAALYQVDVYEEALERRSTDLHGIANLRLATVASFLGLKGRAHNSLEDARMTAQIYEKFKEVDESKSWLNEQDKDFQGTFNGLDLSAFFGGDDA</sequence>
<dbReference type="InterPro" id="IPR036397">
    <property type="entry name" value="RNaseH_sf"/>
</dbReference>
<protein>
    <submittedName>
        <fullName evidence="2">3'-5' exonuclease</fullName>
    </submittedName>
</protein>
<dbReference type="Gene3D" id="3.30.420.10">
    <property type="entry name" value="Ribonuclease H-like superfamily/Ribonuclease H"/>
    <property type="match status" value="1"/>
</dbReference>
<dbReference type="EMBL" id="BMJN01000027">
    <property type="protein sequence ID" value="GGE34819.1"/>
    <property type="molecule type" value="Genomic_DNA"/>
</dbReference>
<keyword evidence="2" id="KW-0269">Exonuclease</keyword>
<dbReference type="GO" id="GO:0008408">
    <property type="term" value="F:3'-5' exonuclease activity"/>
    <property type="evidence" value="ECO:0007669"/>
    <property type="project" value="TreeGrafter"/>
</dbReference>
<reference evidence="2" key="2">
    <citation type="submission" date="2020-09" db="EMBL/GenBank/DDBJ databases">
        <authorList>
            <person name="Sun Q."/>
            <person name="Zhou Y."/>
        </authorList>
    </citation>
    <scope>NUCLEOTIDE SEQUENCE</scope>
    <source>
        <strain evidence="2">CGMCC 1.15533</strain>
    </source>
</reference>
<dbReference type="RefSeq" id="WP_068990581.1">
    <property type="nucleotide sequence ID" value="NZ_BMJN01000027.1"/>
</dbReference>
<evidence type="ECO:0000259" key="1">
    <source>
        <dbReference type="SMART" id="SM00479"/>
    </source>
</evidence>
<dbReference type="PANTHER" id="PTHR30231">
    <property type="entry name" value="DNA POLYMERASE III SUBUNIT EPSILON"/>
    <property type="match status" value="1"/>
</dbReference>
<dbReference type="Proteomes" id="UP000660801">
    <property type="component" value="Unassembled WGS sequence"/>
</dbReference>
<proteinExistence type="predicted"/>
<gene>
    <name evidence="2" type="primary">dnaQ</name>
    <name evidence="2" type="ORF">GCM10011510_15240</name>
</gene>
<dbReference type="PANTHER" id="PTHR30231:SF41">
    <property type="entry name" value="DNA POLYMERASE III SUBUNIT EPSILON"/>
    <property type="match status" value="1"/>
</dbReference>
<dbReference type="InterPro" id="IPR013520">
    <property type="entry name" value="Ribonucl_H"/>
</dbReference>
<dbReference type="NCBIfam" id="NF005570">
    <property type="entry name" value="PRK07247.1"/>
    <property type="match status" value="1"/>
</dbReference>
<reference evidence="2" key="1">
    <citation type="journal article" date="2014" name="Int. J. Syst. Evol. Microbiol.">
        <title>Complete genome sequence of Corynebacterium casei LMG S-19264T (=DSM 44701T), isolated from a smear-ripened cheese.</title>
        <authorList>
            <consortium name="US DOE Joint Genome Institute (JGI-PGF)"/>
            <person name="Walter F."/>
            <person name="Albersmeier A."/>
            <person name="Kalinowski J."/>
            <person name="Ruckert C."/>
        </authorList>
    </citation>
    <scope>NUCLEOTIDE SEQUENCE</scope>
    <source>
        <strain evidence="2">CGMCC 1.15533</strain>
    </source>
</reference>
<comment type="caution">
    <text evidence="2">The sequence shown here is derived from an EMBL/GenBank/DDBJ whole genome shotgun (WGS) entry which is preliminary data.</text>
</comment>
<feature type="domain" description="Exonuclease" evidence="1">
    <location>
        <begin position="6"/>
        <end position="171"/>
    </location>
</feature>
<organism evidence="2 3">
    <name type="scientific">Streptococcus himalayensis</name>
    <dbReference type="NCBI Taxonomy" id="1888195"/>
    <lineage>
        <taxon>Bacteria</taxon>
        <taxon>Bacillati</taxon>
        <taxon>Bacillota</taxon>
        <taxon>Bacilli</taxon>
        <taxon>Lactobacillales</taxon>
        <taxon>Streptococcaceae</taxon>
        <taxon>Streptococcus</taxon>
    </lineage>
</organism>
<keyword evidence="2" id="KW-0540">Nuclease</keyword>
<keyword evidence="3" id="KW-1185">Reference proteome</keyword>
<dbReference type="SMART" id="SM00479">
    <property type="entry name" value="EXOIII"/>
    <property type="match status" value="1"/>
</dbReference>
<keyword evidence="2" id="KW-0378">Hydrolase</keyword>
<evidence type="ECO:0000313" key="3">
    <source>
        <dbReference type="Proteomes" id="UP000660801"/>
    </source>
</evidence>
<name>A0A917A981_9STRE</name>
<evidence type="ECO:0000313" key="2">
    <source>
        <dbReference type="EMBL" id="GGE34819.1"/>
    </source>
</evidence>
<dbReference type="CDD" id="cd06127">
    <property type="entry name" value="DEDDh"/>
    <property type="match status" value="1"/>
</dbReference>
<dbReference type="GO" id="GO:0005829">
    <property type="term" value="C:cytosol"/>
    <property type="evidence" value="ECO:0007669"/>
    <property type="project" value="TreeGrafter"/>
</dbReference>
<dbReference type="AlphaFoldDB" id="A0A917A981"/>